<name>A0ABX7QN89_9GAMM</name>
<dbReference type="Proteomes" id="UP000662770">
    <property type="component" value="Chromosome"/>
</dbReference>
<keyword evidence="1" id="KW-0812">Transmembrane</keyword>
<feature type="transmembrane region" description="Helical" evidence="1">
    <location>
        <begin position="35"/>
        <end position="56"/>
    </location>
</feature>
<keyword evidence="1" id="KW-1133">Transmembrane helix</keyword>
<reference evidence="2 3" key="1">
    <citation type="submission" date="2021-03" db="EMBL/GenBank/DDBJ databases">
        <title>Novel species identification of genus Shewanella.</title>
        <authorList>
            <person name="Liu G."/>
            <person name="Zhang Q."/>
        </authorList>
    </citation>
    <scope>NUCLEOTIDE SEQUENCE [LARGE SCALE GENOMIC DNA]</scope>
    <source>
        <strain evidence="2 3">FJAT-51800</strain>
    </source>
</reference>
<proteinExistence type="predicted"/>
<feature type="transmembrane region" description="Helical" evidence="1">
    <location>
        <begin position="63"/>
        <end position="84"/>
    </location>
</feature>
<protein>
    <submittedName>
        <fullName evidence="2">Uncharacterized protein</fullName>
    </submittedName>
</protein>
<keyword evidence="3" id="KW-1185">Reference proteome</keyword>
<accession>A0ABX7QN89</accession>
<organism evidence="2 3">
    <name type="scientific">Shewanella avicenniae</name>
    <dbReference type="NCBI Taxonomy" id="2814294"/>
    <lineage>
        <taxon>Bacteria</taxon>
        <taxon>Pseudomonadati</taxon>
        <taxon>Pseudomonadota</taxon>
        <taxon>Gammaproteobacteria</taxon>
        <taxon>Alteromonadales</taxon>
        <taxon>Shewanellaceae</taxon>
        <taxon>Shewanella</taxon>
    </lineage>
</organism>
<evidence type="ECO:0000256" key="1">
    <source>
        <dbReference type="SAM" id="Phobius"/>
    </source>
</evidence>
<keyword evidence="1" id="KW-0472">Membrane</keyword>
<evidence type="ECO:0000313" key="3">
    <source>
        <dbReference type="Proteomes" id="UP000662770"/>
    </source>
</evidence>
<gene>
    <name evidence="2" type="ORF">JYB87_13900</name>
</gene>
<evidence type="ECO:0000313" key="2">
    <source>
        <dbReference type="EMBL" id="QSX32829.1"/>
    </source>
</evidence>
<feature type="transmembrane region" description="Helical" evidence="1">
    <location>
        <begin position="7"/>
        <end position="29"/>
    </location>
</feature>
<dbReference type="EMBL" id="CP071503">
    <property type="protein sequence ID" value="QSX32829.1"/>
    <property type="molecule type" value="Genomic_DNA"/>
</dbReference>
<feature type="transmembrane region" description="Helical" evidence="1">
    <location>
        <begin position="96"/>
        <end position="116"/>
    </location>
</feature>
<dbReference type="RefSeq" id="WP_207354069.1">
    <property type="nucleotide sequence ID" value="NZ_CP071503.1"/>
</dbReference>
<sequence length="121" mass="13687">MDQLNALFVWYPFFGLPTAIVGFLIWWRYQSRAQLYVWDWGQLFLPFFVWALMSAIDMRGKSLANLVELGYLSAITIVVMLVRVRMALTTPNNGNNISKMAMLVSAVAGLALWGIVPPMAE</sequence>